<evidence type="ECO:0000259" key="2">
    <source>
        <dbReference type="PROSITE" id="PS50011"/>
    </source>
</evidence>
<dbReference type="PROSITE" id="PS50011">
    <property type="entry name" value="PROTEIN_KINASE_DOM"/>
    <property type="match status" value="1"/>
</dbReference>
<dbReference type="OrthoDB" id="4062651at2759"/>
<gene>
    <name evidence="3" type="ORF">Vretifemale_16055</name>
</gene>
<evidence type="ECO:0000313" key="3">
    <source>
        <dbReference type="EMBL" id="GIL88102.1"/>
    </source>
</evidence>
<dbReference type="EMBL" id="BNCP01000043">
    <property type="protein sequence ID" value="GIL88102.1"/>
    <property type="molecule type" value="Genomic_DNA"/>
</dbReference>
<organism evidence="3 4">
    <name type="scientific">Volvox reticuliferus</name>
    <dbReference type="NCBI Taxonomy" id="1737510"/>
    <lineage>
        <taxon>Eukaryota</taxon>
        <taxon>Viridiplantae</taxon>
        <taxon>Chlorophyta</taxon>
        <taxon>core chlorophytes</taxon>
        <taxon>Chlorophyceae</taxon>
        <taxon>CS clade</taxon>
        <taxon>Chlamydomonadales</taxon>
        <taxon>Volvocaceae</taxon>
        <taxon>Volvox</taxon>
    </lineage>
</organism>
<feature type="region of interest" description="Disordered" evidence="1">
    <location>
        <begin position="48"/>
        <end position="93"/>
    </location>
</feature>
<proteinExistence type="predicted"/>
<protein>
    <recommendedName>
        <fullName evidence="2">Protein kinase domain-containing protein</fullName>
    </recommendedName>
</protein>
<dbReference type="InterPro" id="IPR001245">
    <property type="entry name" value="Ser-Thr/Tyr_kinase_cat_dom"/>
</dbReference>
<dbReference type="GO" id="GO:0004672">
    <property type="term" value="F:protein kinase activity"/>
    <property type="evidence" value="ECO:0007669"/>
    <property type="project" value="InterPro"/>
</dbReference>
<accession>A0A8J4CQU2</accession>
<feature type="compositionally biased region" description="Polar residues" evidence="1">
    <location>
        <begin position="48"/>
        <end position="73"/>
    </location>
</feature>
<dbReference type="SUPFAM" id="SSF56112">
    <property type="entry name" value="Protein kinase-like (PK-like)"/>
    <property type="match status" value="1"/>
</dbReference>
<dbReference type="InterPro" id="IPR000719">
    <property type="entry name" value="Prot_kinase_dom"/>
</dbReference>
<dbReference type="Gene3D" id="1.10.510.10">
    <property type="entry name" value="Transferase(Phosphotransferase) domain 1"/>
    <property type="match status" value="1"/>
</dbReference>
<sequence length="280" mass="29897">AATSPGVISPAGLSHFGNQTNQHPRPHIHMSDLLHLRLGTRNVSVRSLRSSASGTLSRQPIASAPTSPRQTVVSRAAGSQPETTAGTTAPGTAAVAAPCSTHRISNVGSVLGTQTSGRLPSMGIRSLGAAADFDEVFSLTGRTGSLMYLAPEAYKREPYNDKVDVYSLGILMYELFGRTNLTFTHISTKLPAFSRMLCNPGEFAERVAAGYRPPRTNQMMKMPPQLWELIEISWHQDPVQRPDIGAVLAALEDLGGPLAEAEARIGQGHLGWARCGCVIC</sequence>
<comment type="caution">
    <text evidence="3">The sequence shown here is derived from an EMBL/GenBank/DDBJ whole genome shotgun (WGS) entry which is preliminary data.</text>
</comment>
<dbReference type="PANTHER" id="PTHR45756">
    <property type="entry name" value="PALMITOYLTRANSFERASE"/>
    <property type="match status" value="1"/>
</dbReference>
<feature type="compositionally biased region" description="Low complexity" evidence="1">
    <location>
        <begin position="83"/>
        <end position="93"/>
    </location>
</feature>
<evidence type="ECO:0000313" key="4">
    <source>
        <dbReference type="Proteomes" id="UP000747110"/>
    </source>
</evidence>
<feature type="non-terminal residue" evidence="3">
    <location>
        <position position="1"/>
    </location>
</feature>
<feature type="region of interest" description="Disordered" evidence="1">
    <location>
        <begin position="1"/>
        <end position="25"/>
    </location>
</feature>
<dbReference type="AlphaFoldDB" id="A0A8J4CQU2"/>
<name>A0A8J4CQU2_9CHLO</name>
<dbReference type="InterPro" id="IPR053215">
    <property type="entry name" value="TKL_Ser/Thr_kinase"/>
</dbReference>
<reference evidence="3" key="1">
    <citation type="journal article" date="2021" name="Proc. Natl. Acad. Sci. U.S.A.">
        <title>Three genomes in the algal genus Volvox reveal the fate of a haploid sex-determining region after a transition to homothallism.</title>
        <authorList>
            <person name="Yamamoto K."/>
            <person name="Hamaji T."/>
            <person name="Kawai-Toyooka H."/>
            <person name="Matsuzaki R."/>
            <person name="Takahashi F."/>
            <person name="Nishimura Y."/>
            <person name="Kawachi M."/>
            <person name="Noguchi H."/>
            <person name="Minakuchi Y."/>
            <person name="Umen J.G."/>
            <person name="Toyoda A."/>
            <person name="Nozaki H."/>
        </authorList>
    </citation>
    <scope>NUCLEOTIDE SEQUENCE</scope>
    <source>
        <strain evidence="3">NIES-3786</strain>
    </source>
</reference>
<dbReference type="PANTHER" id="PTHR45756:SF1">
    <property type="entry name" value="PROTEIN KINASE DOMAIN CONTAINING PROTEIN"/>
    <property type="match status" value="1"/>
</dbReference>
<evidence type="ECO:0000256" key="1">
    <source>
        <dbReference type="SAM" id="MobiDB-lite"/>
    </source>
</evidence>
<dbReference type="InterPro" id="IPR011009">
    <property type="entry name" value="Kinase-like_dom_sf"/>
</dbReference>
<dbReference type="GO" id="GO:0005524">
    <property type="term" value="F:ATP binding"/>
    <property type="evidence" value="ECO:0007669"/>
    <property type="project" value="InterPro"/>
</dbReference>
<dbReference type="Pfam" id="PF07714">
    <property type="entry name" value="PK_Tyr_Ser-Thr"/>
    <property type="match status" value="1"/>
</dbReference>
<keyword evidence="4" id="KW-1185">Reference proteome</keyword>
<feature type="domain" description="Protein kinase" evidence="2">
    <location>
        <begin position="1"/>
        <end position="254"/>
    </location>
</feature>
<dbReference type="Proteomes" id="UP000747110">
    <property type="component" value="Unassembled WGS sequence"/>
</dbReference>